<feature type="transmembrane region" description="Helical" evidence="6">
    <location>
        <begin position="367"/>
        <end position="390"/>
    </location>
</feature>
<keyword evidence="4 6" id="KW-1133">Transmembrane helix</keyword>
<dbReference type="AlphaFoldDB" id="A0A1H7HHT6"/>
<feature type="transmembrane region" description="Helical" evidence="6">
    <location>
        <begin position="396"/>
        <end position="416"/>
    </location>
</feature>
<feature type="transmembrane region" description="Helical" evidence="6">
    <location>
        <begin position="337"/>
        <end position="355"/>
    </location>
</feature>
<evidence type="ECO:0000256" key="5">
    <source>
        <dbReference type="ARBA" id="ARBA00023136"/>
    </source>
</evidence>
<comment type="subcellular location">
    <subcellularLocation>
        <location evidence="1">Cell membrane</location>
        <topology evidence="1">Multi-pass membrane protein</topology>
    </subcellularLocation>
</comment>
<feature type="transmembrane region" description="Helical" evidence="6">
    <location>
        <begin position="436"/>
        <end position="454"/>
    </location>
</feature>
<protein>
    <submittedName>
        <fullName evidence="7">Membrane protein involved in the export of O-antigen and teichoic acid</fullName>
    </submittedName>
</protein>
<reference evidence="8" key="1">
    <citation type="submission" date="2016-10" db="EMBL/GenBank/DDBJ databases">
        <authorList>
            <person name="Varghese N."/>
            <person name="Submissions S."/>
        </authorList>
    </citation>
    <scope>NUCLEOTIDE SEQUENCE [LARGE SCALE GENOMIC DNA]</scope>
    <source>
        <strain evidence="8">CGMCC 1.9150</strain>
    </source>
</reference>
<feature type="transmembrane region" description="Helical" evidence="6">
    <location>
        <begin position="222"/>
        <end position="240"/>
    </location>
</feature>
<dbReference type="PANTHER" id="PTHR30250">
    <property type="entry name" value="PST FAMILY PREDICTED COLANIC ACID TRANSPORTER"/>
    <property type="match status" value="1"/>
</dbReference>
<proteinExistence type="predicted"/>
<evidence type="ECO:0000256" key="6">
    <source>
        <dbReference type="SAM" id="Phobius"/>
    </source>
</evidence>
<dbReference type="GO" id="GO:0005886">
    <property type="term" value="C:plasma membrane"/>
    <property type="evidence" value="ECO:0007669"/>
    <property type="project" value="UniProtKB-SubCell"/>
</dbReference>
<dbReference type="EMBL" id="FOBC01000002">
    <property type="protein sequence ID" value="SEK49861.1"/>
    <property type="molecule type" value="Genomic_DNA"/>
</dbReference>
<dbReference type="Pfam" id="PF01943">
    <property type="entry name" value="Polysacc_synt"/>
    <property type="match status" value="1"/>
</dbReference>
<keyword evidence="3 6" id="KW-0812">Transmembrane</keyword>
<sequence length="504" mass="54173">MNQRMSGAMLSYLLILVKLVVTLLFTPFMLSSLGTEGYGLFALAGAMAAYLMILDFGMNDAILRFFVAHENDREKRDAFLGRMLSLYAVLAGLVLLAAVGFSTLAEPVFGASNTPRQVEMLRVMFLYIGSGTAVLVALNPFGALLSATESFVFLRGLEIASTLVTTLALVAVLLAGYGPVEVVLVTASFTALQALLRLGFAVLRIEVRVRLAWPALDELRSVGGYAAPILLVIVAEAIFWKFDAILIGALLGAAPVAVYAIGVTFNKYFMSFATAISRIMTPEIVRRIDAGADAETLTDLMIRISRAQALVLLMILGGLIVFGEQFLTLWLGAEFAASYPVMLLVLVPYALELTGNVRNIVLQVKGLYWYKSAITLGMAALNIPLTVVLLKIWGVSGAAASTGLAVIAGYLVIAILLQRRVGIKMGRYWRETWRGIFPAFAGLVAVGLVGASYLPAGWIGLVMGSMLFAAAYLVAMLGLAATQSERDLCRRAVRGALPGRRRHA</sequence>
<feature type="transmembrane region" description="Helical" evidence="6">
    <location>
        <begin position="157"/>
        <end position="177"/>
    </location>
</feature>
<name>A0A1H7HHT6_9GAMM</name>
<dbReference type="Proteomes" id="UP000198807">
    <property type="component" value="Unassembled WGS sequence"/>
</dbReference>
<evidence type="ECO:0000256" key="3">
    <source>
        <dbReference type="ARBA" id="ARBA00022692"/>
    </source>
</evidence>
<evidence type="ECO:0000256" key="1">
    <source>
        <dbReference type="ARBA" id="ARBA00004651"/>
    </source>
</evidence>
<feature type="transmembrane region" description="Helical" evidence="6">
    <location>
        <begin position="246"/>
        <end position="269"/>
    </location>
</feature>
<feature type="transmembrane region" description="Helical" evidence="6">
    <location>
        <begin position="79"/>
        <end position="104"/>
    </location>
</feature>
<evidence type="ECO:0000256" key="4">
    <source>
        <dbReference type="ARBA" id="ARBA00022989"/>
    </source>
</evidence>
<dbReference type="OrthoDB" id="7058780at2"/>
<dbReference type="RefSeq" id="WP_089710251.1">
    <property type="nucleotide sequence ID" value="NZ_FOBC01000002.1"/>
</dbReference>
<feature type="transmembrane region" description="Helical" evidence="6">
    <location>
        <begin position="124"/>
        <end position="145"/>
    </location>
</feature>
<feature type="transmembrane region" description="Helical" evidence="6">
    <location>
        <begin position="37"/>
        <end position="58"/>
    </location>
</feature>
<dbReference type="PANTHER" id="PTHR30250:SF26">
    <property type="entry name" value="PSMA PROTEIN"/>
    <property type="match status" value="1"/>
</dbReference>
<dbReference type="InterPro" id="IPR050833">
    <property type="entry name" value="Poly_Biosynth_Transport"/>
</dbReference>
<evidence type="ECO:0000313" key="8">
    <source>
        <dbReference type="Proteomes" id="UP000198807"/>
    </source>
</evidence>
<accession>A0A1H7HHT6</accession>
<feature type="transmembrane region" description="Helical" evidence="6">
    <location>
        <begin position="12"/>
        <end position="31"/>
    </location>
</feature>
<organism evidence="7 8">
    <name type="scientific">Halomonas daqiaonensis</name>
    <dbReference type="NCBI Taxonomy" id="650850"/>
    <lineage>
        <taxon>Bacteria</taxon>
        <taxon>Pseudomonadati</taxon>
        <taxon>Pseudomonadota</taxon>
        <taxon>Gammaproteobacteria</taxon>
        <taxon>Oceanospirillales</taxon>
        <taxon>Halomonadaceae</taxon>
        <taxon>Halomonas</taxon>
    </lineage>
</organism>
<dbReference type="STRING" id="650850.SAMN04488129_102223"/>
<gene>
    <name evidence="7" type="ORF">SAMN04488129_102223</name>
</gene>
<feature type="transmembrane region" description="Helical" evidence="6">
    <location>
        <begin position="310"/>
        <end position="331"/>
    </location>
</feature>
<evidence type="ECO:0000256" key="2">
    <source>
        <dbReference type="ARBA" id="ARBA00022475"/>
    </source>
</evidence>
<feature type="transmembrane region" description="Helical" evidence="6">
    <location>
        <begin position="183"/>
        <end position="202"/>
    </location>
</feature>
<keyword evidence="5 6" id="KW-0472">Membrane</keyword>
<feature type="transmembrane region" description="Helical" evidence="6">
    <location>
        <begin position="460"/>
        <end position="481"/>
    </location>
</feature>
<dbReference type="InterPro" id="IPR002797">
    <property type="entry name" value="Polysacc_synth"/>
</dbReference>
<evidence type="ECO:0000313" key="7">
    <source>
        <dbReference type="EMBL" id="SEK49861.1"/>
    </source>
</evidence>
<keyword evidence="2" id="KW-1003">Cell membrane</keyword>
<keyword evidence="8" id="KW-1185">Reference proteome</keyword>